<protein>
    <recommendedName>
        <fullName evidence="3">Immunoglobulin domain-containing protein</fullName>
    </recommendedName>
</protein>
<dbReference type="GO" id="GO:0045214">
    <property type="term" value="P:sarcomere organization"/>
    <property type="evidence" value="ECO:0007669"/>
    <property type="project" value="TreeGrafter"/>
</dbReference>
<evidence type="ECO:0000256" key="1">
    <source>
        <dbReference type="ARBA" id="ARBA00022737"/>
    </source>
</evidence>
<dbReference type="PANTHER" id="PTHR13817:SF20">
    <property type="entry name" value="MYOSIN-BINDING PROTEIN C, CARDIAC-TYPE"/>
    <property type="match status" value="1"/>
</dbReference>
<dbReference type="Gene3D" id="2.60.40.10">
    <property type="entry name" value="Immunoglobulins"/>
    <property type="match status" value="1"/>
</dbReference>
<sequence length="209" mass="22876">KCFLLSSAEAPADGKPEQAPSQPAVAPVQEETPAPAQAEGKFIFITHSVIPLFSYQLSIFIKYDLTGLFTEKPQGGEVTVGENITFVAKVNAESLLKKPTVKWFKGKWMDLASKSGKHLQLKETYDRNTKVYTFEMHIIAAKANFAGGYRCEVSSKDKFDSCNFDLTVHAVGTTVEQLFLLNFSKSASSPAGLMKPVCSICGALCFHLQ</sequence>
<organism evidence="4">
    <name type="scientific">Pundamilia nyererei</name>
    <dbReference type="NCBI Taxonomy" id="303518"/>
    <lineage>
        <taxon>Eukaryota</taxon>
        <taxon>Metazoa</taxon>
        <taxon>Chordata</taxon>
        <taxon>Craniata</taxon>
        <taxon>Vertebrata</taxon>
        <taxon>Euteleostomi</taxon>
        <taxon>Actinopterygii</taxon>
        <taxon>Neopterygii</taxon>
        <taxon>Teleostei</taxon>
        <taxon>Neoteleostei</taxon>
        <taxon>Acanthomorphata</taxon>
        <taxon>Ovalentaria</taxon>
        <taxon>Cichlomorphae</taxon>
        <taxon>Cichliformes</taxon>
        <taxon>Cichlidae</taxon>
        <taxon>African cichlids</taxon>
        <taxon>Pseudocrenilabrinae</taxon>
        <taxon>Haplochromini</taxon>
        <taxon>Pundamilia</taxon>
    </lineage>
</organism>
<proteinExistence type="predicted"/>
<dbReference type="GeneTree" id="ENSGT00940000157698"/>
<dbReference type="GO" id="GO:0055010">
    <property type="term" value="P:ventricular cardiac muscle tissue morphogenesis"/>
    <property type="evidence" value="ECO:0007669"/>
    <property type="project" value="TreeGrafter"/>
</dbReference>
<dbReference type="InterPro" id="IPR013098">
    <property type="entry name" value="Ig_I-set"/>
</dbReference>
<dbReference type="STRING" id="303518.ENSPNYP00000007865"/>
<dbReference type="AlphaFoldDB" id="A0A3B4FBC1"/>
<evidence type="ECO:0000313" key="4">
    <source>
        <dbReference type="Ensembl" id="ENSPNYP00000007865.1"/>
    </source>
</evidence>
<accession>A0A3B4FBC1</accession>
<reference evidence="4" key="1">
    <citation type="submission" date="2023-09" db="UniProtKB">
        <authorList>
            <consortium name="Ensembl"/>
        </authorList>
    </citation>
    <scope>IDENTIFICATION</scope>
</reference>
<feature type="region of interest" description="Disordered" evidence="2">
    <location>
        <begin position="1"/>
        <end position="31"/>
    </location>
</feature>
<evidence type="ECO:0000259" key="3">
    <source>
        <dbReference type="SMART" id="SM00409"/>
    </source>
</evidence>
<evidence type="ECO:0000256" key="2">
    <source>
        <dbReference type="SAM" id="MobiDB-lite"/>
    </source>
</evidence>
<name>A0A3B4FBC1_9CICH</name>
<feature type="domain" description="Immunoglobulin" evidence="3">
    <location>
        <begin position="73"/>
        <end position="169"/>
    </location>
</feature>
<dbReference type="SMART" id="SM00409">
    <property type="entry name" value="IG"/>
    <property type="match status" value="1"/>
</dbReference>
<dbReference type="PANTHER" id="PTHR13817">
    <property type="entry name" value="TITIN"/>
    <property type="match status" value="1"/>
</dbReference>
<dbReference type="SUPFAM" id="SSF48726">
    <property type="entry name" value="Immunoglobulin"/>
    <property type="match status" value="1"/>
</dbReference>
<dbReference type="InterPro" id="IPR013783">
    <property type="entry name" value="Ig-like_fold"/>
</dbReference>
<dbReference type="GO" id="GO:0031430">
    <property type="term" value="C:M band"/>
    <property type="evidence" value="ECO:0007669"/>
    <property type="project" value="TreeGrafter"/>
</dbReference>
<dbReference type="InterPro" id="IPR036179">
    <property type="entry name" value="Ig-like_dom_sf"/>
</dbReference>
<dbReference type="InterPro" id="IPR050964">
    <property type="entry name" value="Striated_Muscle_Regulatory"/>
</dbReference>
<dbReference type="FunFam" id="2.60.40.10:FF:000111">
    <property type="entry name" value="Myosin-binding protein C, slow type"/>
    <property type="match status" value="1"/>
</dbReference>
<dbReference type="GO" id="GO:0032036">
    <property type="term" value="F:myosin heavy chain binding"/>
    <property type="evidence" value="ECO:0007669"/>
    <property type="project" value="TreeGrafter"/>
</dbReference>
<dbReference type="Ensembl" id="ENSPNYT00000008056.1">
    <property type="protein sequence ID" value="ENSPNYP00000007865.1"/>
    <property type="gene ID" value="ENSPNYG00000006023.1"/>
</dbReference>
<keyword evidence="1" id="KW-0677">Repeat</keyword>
<dbReference type="Pfam" id="PF07679">
    <property type="entry name" value="I-set"/>
    <property type="match status" value="1"/>
</dbReference>
<dbReference type="InterPro" id="IPR003599">
    <property type="entry name" value="Ig_sub"/>
</dbReference>